<name>A0A232EK93_9HYME</name>
<sequence>MLKPVVSHLRKLGLLSNIYLDDLLLLGYSYESCTKNVSITTALLEELGFIINYKKSELTPSQTCSYLGFIYNAKNMIIQLPRKKREKINKIVNLKLHQSIKIRKFAKILGVLVSCCPAVEYGWLYTKASERQKFLALEKNHDNYEKYMVISSEVLDELKWWKRLEKTPMCRIRNCSYDLEIYSDASLTGWGVYCNGQKANGHWKESELSNYINYLELLASYFGLKILAKNHRNAAILLHIDNTTAISYINRMGGVQYENLSKLAKTIWQWCEKREIWIHASYIASKDNVEADTESRKLQENTEIEISNTLFQKIISEFGKPEIDLFASRSNAKCEKYVSWRRDPESVAIDAFTISWEGYYFYAFPPCSLILKVLRKIKNESARGIMVVPEWPAQLWYPMFCSMLSAEPIKVPAKNNLMISSTSMDKFWRKTTLVVGVLSGNL</sequence>
<dbReference type="InterPro" id="IPR000477">
    <property type="entry name" value="RT_dom"/>
</dbReference>
<dbReference type="InterPro" id="IPR043128">
    <property type="entry name" value="Rev_trsase/Diguanyl_cyclase"/>
</dbReference>
<feature type="domain" description="Reverse transcriptase" evidence="1">
    <location>
        <begin position="1"/>
        <end position="71"/>
    </location>
</feature>
<proteinExistence type="predicted"/>
<dbReference type="PANTHER" id="PTHR33050:SF7">
    <property type="entry name" value="RIBONUCLEASE H"/>
    <property type="match status" value="1"/>
</dbReference>
<evidence type="ECO:0000313" key="2">
    <source>
        <dbReference type="EMBL" id="OXU18777.1"/>
    </source>
</evidence>
<dbReference type="GO" id="GO:0071897">
    <property type="term" value="P:DNA biosynthetic process"/>
    <property type="evidence" value="ECO:0007669"/>
    <property type="project" value="UniProtKB-ARBA"/>
</dbReference>
<evidence type="ECO:0000259" key="1">
    <source>
        <dbReference type="PROSITE" id="PS50878"/>
    </source>
</evidence>
<protein>
    <recommendedName>
        <fullName evidence="1">Reverse transcriptase domain-containing protein</fullName>
    </recommendedName>
</protein>
<accession>A0A232EK93</accession>
<dbReference type="InterPro" id="IPR052055">
    <property type="entry name" value="Hepadnavirus_pol/RT"/>
</dbReference>
<organism evidence="2 3">
    <name type="scientific">Trichomalopsis sarcophagae</name>
    <dbReference type="NCBI Taxonomy" id="543379"/>
    <lineage>
        <taxon>Eukaryota</taxon>
        <taxon>Metazoa</taxon>
        <taxon>Ecdysozoa</taxon>
        <taxon>Arthropoda</taxon>
        <taxon>Hexapoda</taxon>
        <taxon>Insecta</taxon>
        <taxon>Pterygota</taxon>
        <taxon>Neoptera</taxon>
        <taxon>Endopterygota</taxon>
        <taxon>Hymenoptera</taxon>
        <taxon>Apocrita</taxon>
        <taxon>Proctotrupomorpha</taxon>
        <taxon>Chalcidoidea</taxon>
        <taxon>Pteromalidae</taxon>
        <taxon>Pteromalinae</taxon>
        <taxon>Trichomalopsis</taxon>
    </lineage>
</organism>
<dbReference type="InterPro" id="IPR043502">
    <property type="entry name" value="DNA/RNA_pol_sf"/>
</dbReference>
<dbReference type="Proteomes" id="UP000215335">
    <property type="component" value="Unassembled WGS sequence"/>
</dbReference>
<evidence type="ECO:0000313" key="3">
    <source>
        <dbReference type="Proteomes" id="UP000215335"/>
    </source>
</evidence>
<comment type="caution">
    <text evidence="2">The sequence shown here is derived from an EMBL/GenBank/DDBJ whole genome shotgun (WGS) entry which is preliminary data.</text>
</comment>
<dbReference type="AlphaFoldDB" id="A0A232EK93"/>
<dbReference type="PANTHER" id="PTHR33050">
    <property type="entry name" value="REVERSE TRANSCRIPTASE DOMAIN-CONTAINING PROTEIN"/>
    <property type="match status" value="1"/>
</dbReference>
<dbReference type="PROSITE" id="PS50878">
    <property type="entry name" value="RT_POL"/>
    <property type="match status" value="1"/>
</dbReference>
<dbReference type="CDD" id="cd09275">
    <property type="entry name" value="RNase_HI_RT_DIRS1"/>
    <property type="match status" value="1"/>
</dbReference>
<keyword evidence="3" id="KW-1185">Reference proteome</keyword>
<gene>
    <name evidence="2" type="ORF">TSAR_005754</name>
</gene>
<dbReference type="STRING" id="543379.A0A232EK93"/>
<dbReference type="SUPFAM" id="SSF56672">
    <property type="entry name" value="DNA/RNA polymerases"/>
    <property type="match status" value="1"/>
</dbReference>
<reference evidence="2 3" key="1">
    <citation type="journal article" date="2017" name="Curr. Biol.">
        <title>The Evolution of Venom by Co-option of Single-Copy Genes.</title>
        <authorList>
            <person name="Martinson E.O."/>
            <person name="Mrinalini"/>
            <person name="Kelkar Y.D."/>
            <person name="Chang C.H."/>
            <person name="Werren J.H."/>
        </authorList>
    </citation>
    <scope>NUCLEOTIDE SEQUENCE [LARGE SCALE GENOMIC DNA]</scope>
    <source>
        <strain evidence="2 3">Alberta</strain>
        <tissue evidence="2">Whole body</tissue>
    </source>
</reference>
<dbReference type="OrthoDB" id="7692528at2759"/>
<dbReference type="EMBL" id="NNAY01003840">
    <property type="protein sequence ID" value="OXU18777.1"/>
    <property type="molecule type" value="Genomic_DNA"/>
</dbReference>
<dbReference type="Gene3D" id="3.30.70.270">
    <property type="match status" value="1"/>
</dbReference>